<evidence type="ECO:0000313" key="3">
    <source>
        <dbReference type="Proteomes" id="UP001489004"/>
    </source>
</evidence>
<keyword evidence="3" id="KW-1185">Reference proteome</keyword>
<name>A0AAW1Q4F5_9CHLO</name>
<proteinExistence type="predicted"/>
<feature type="signal peptide" evidence="1">
    <location>
        <begin position="1"/>
        <end position="16"/>
    </location>
</feature>
<dbReference type="AlphaFoldDB" id="A0AAW1Q4F5"/>
<evidence type="ECO:0000256" key="1">
    <source>
        <dbReference type="SAM" id="SignalP"/>
    </source>
</evidence>
<feature type="chain" id="PRO_5043833665" evidence="1">
    <location>
        <begin position="17"/>
        <end position="176"/>
    </location>
</feature>
<dbReference type="EMBL" id="JALJOR010000006">
    <property type="protein sequence ID" value="KAK9815716.1"/>
    <property type="molecule type" value="Genomic_DNA"/>
</dbReference>
<gene>
    <name evidence="2" type="ORF">WJX72_008493</name>
</gene>
<reference evidence="2 3" key="1">
    <citation type="journal article" date="2024" name="Nat. Commun.">
        <title>Phylogenomics reveals the evolutionary origins of lichenization in chlorophyte algae.</title>
        <authorList>
            <person name="Puginier C."/>
            <person name="Libourel C."/>
            <person name="Otte J."/>
            <person name="Skaloud P."/>
            <person name="Haon M."/>
            <person name="Grisel S."/>
            <person name="Petersen M."/>
            <person name="Berrin J.G."/>
            <person name="Delaux P.M."/>
            <person name="Dal Grande F."/>
            <person name="Keller J."/>
        </authorList>
    </citation>
    <scope>NUCLEOTIDE SEQUENCE [LARGE SCALE GENOMIC DNA]</scope>
    <source>
        <strain evidence="2 3">SAG 2043</strain>
    </source>
</reference>
<comment type="caution">
    <text evidence="2">The sequence shown here is derived from an EMBL/GenBank/DDBJ whole genome shotgun (WGS) entry which is preliminary data.</text>
</comment>
<organism evidence="2 3">
    <name type="scientific">[Myrmecia] bisecta</name>
    <dbReference type="NCBI Taxonomy" id="41462"/>
    <lineage>
        <taxon>Eukaryota</taxon>
        <taxon>Viridiplantae</taxon>
        <taxon>Chlorophyta</taxon>
        <taxon>core chlorophytes</taxon>
        <taxon>Trebouxiophyceae</taxon>
        <taxon>Trebouxiales</taxon>
        <taxon>Trebouxiaceae</taxon>
        <taxon>Myrmecia</taxon>
    </lineage>
</organism>
<keyword evidence="1" id="KW-0732">Signal</keyword>
<sequence length="176" mass="19579">MDCWGCFLCSVVLTEARAPKALCAAGTCELQVQASKWRSLKNRQKALMGDACPGILHLKQASSFRKPLLSDRPFGVVAPEDLMKRLAERYRLDPRLVRGILAAMASRPGADHASPGHRPMACKDACGSLPGEVRRPKLAGHRAHIRRQLWSELRKLGPILKYMSNAPRQDYLIQLI</sequence>
<protein>
    <submittedName>
        <fullName evidence="2">Uncharacterized protein</fullName>
    </submittedName>
</protein>
<accession>A0AAW1Q4F5</accession>
<dbReference type="Proteomes" id="UP001489004">
    <property type="component" value="Unassembled WGS sequence"/>
</dbReference>
<evidence type="ECO:0000313" key="2">
    <source>
        <dbReference type="EMBL" id="KAK9815716.1"/>
    </source>
</evidence>